<proteinExistence type="predicted"/>
<dbReference type="GeneID" id="80538038"/>
<evidence type="ECO:0000313" key="2">
    <source>
        <dbReference type="Proteomes" id="UP000830719"/>
    </source>
</evidence>
<dbReference type="EMBL" id="MK419956">
    <property type="protein sequence ID" value="QEI03703.1"/>
    <property type="molecule type" value="Genomic_DNA"/>
</dbReference>
<organism evidence="1 2">
    <name type="scientific">Rachiplusia nu nucleopolyhedrovirus</name>
    <dbReference type="NCBI Taxonomy" id="2605775"/>
    <lineage>
        <taxon>Viruses</taxon>
        <taxon>Viruses incertae sedis</taxon>
        <taxon>Naldaviricetes</taxon>
        <taxon>Lefavirales</taxon>
        <taxon>Baculoviridae</taxon>
        <taxon>Alphabaculovirus</taxon>
        <taxon>Alphabaculovirus ranus</taxon>
    </lineage>
</organism>
<sequence length="54" mass="6206">MLPDKLDSISYVIEIINKPIIGMCEKARRLERAHGHTAKKNNVMIIQNKFILSN</sequence>
<name>A0AAE6IQT9_9ABAC</name>
<keyword evidence="2" id="KW-1185">Reference proteome</keyword>
<reference evidence="1" key="1">
    <citation type="submission" date="2019-01" db="EMBL/GenBank/DDBJ databases">
        <authorList>
            <person name="Trentin L.B."/>
            <person name="Santos E.R."/>
            <person name="Silva L.A."/>
            <person name="Sosa-Gomez D.R."/>
            <person name="Ribeiro B.M."/>
            <person name="Ardisson-Araujo D.M.P."/>
        </authorList>
    </citation>
    <scope>NUCLEOTIDE SEQUENCE</scope>
    <source>
        <strain evidence="1">VPN54</strain>
    </source>
</reference>
<dbReference type="RefSeq" id="YP_010799708.1">
    <property type="nucleotide sequence ID" value="NC_076682.1"/>
</dbReference>
<dbReference type="KEGG" id="vg:80538038"/>
<dbReference type="Proteomes" id="UP000830719">
    <property type="component" value="Segment"/>
</dbReference>
<evidence type="ECO:0000313" key="1">
    <source>
        <dbReference type="EMBL" id="QEI03703.1"/>
    </source>
</evidence>
<protein>
    <submittedName>
        <fullName evidence="1">Uncharacterized protein</fullName>
    </submittedName>
</protein>
<accession>A0AAE6IQT9</accession>